<sequence>MLRLRTCRRVTVRDRPRFFSSGEKLFDKILVANRGEIACRVFRSCKKLGIKTVAVHSEPDTYANHVLMADETICIGPAASAESYLRMDRILHAIESTGAQAVHPGYGFLSENAEFCQKLEEKGITFIGPHHYAIDAMGDKIHSKKIASDAKVNTIPGFVGEIHNEEEVVKVAKDIGYPVMIKASAGGGGKGMRVAYNDEEAAQGFRLSKREAAASFGDDTIFVEKFVEEPRHIEIQILVDSFGNGVYLNERECSIQRRNQKVIEEAPSTFVDPETRKAMGEQALALAKAVNYQSAGTVEFLMDKDKNFYFLEMNTRLQVEHPISEMITKVDLVEQMIRVAAGEKLPFTQDDIGIHGWAIESRVYAEDPYREFLPSTGLLTQYKEPSGEDVRVDTGVREGSEISMFYDPMISKLVTHGKDRDEALSRMRHALDTYRIQGLRHNLAFLRSLCDHPAFIAGNITTKFIPEHYPQGFQGQDMKTSDWINLAALAYTTHEASLIAMDDSMEQSILMGDTSREGYEMDDVVLCFKDGVDIRIKKSDSHEDESEFTILIAPDEEGYEAKCNLYRGYYQEGMPDVECSIQVVSSPDESLYIENSPQAQVIVSQNPKYFLVYKGQDFHFSAMRYDIWEMMKYMPIETPMDLSKMVVSPMPGMVYSINVKEGQTVEAGQEVCVVEAMKMQNALQAPSTGQIKSVMVKAGQSVDADQILIEME</sequence>
<dbReference type="NCBIfam" id="NF006367">
    <property type="entry name" value="PRK08591.1"/>
    <property type="match status" value="1"/>
</dbReference>
<keyword evidence="3" id="KW-0436">Ligase</keyword>
<dbReference type="SUPFAM" id="SSF56059">
    <property type="entry name" value="Glutathione synthetase ATP-binding domain-like"/>
    <property type="match status" value="1"/>
</dbReference>
<dbReference type="SMART" id="SM00878">
    <property type="entry name" value="Biotin_carb_C"/>
    <property type="match status" value="1"/>
</dbReference>
<gene>
    <name evidence="13" type="ORF">LAMO00422_LOCUS20046</name>
</gene>
<evidence type="ECO:0000256" key="9">
    <source>
        <dbReference type="PROSITE-ProRule" id="PRU00409"/>
    </source>
</evidence>
<evidence type="ECO:0000259" key="10">
    <source>
        <dbReference type="PROSITE" id="PS50968"/>
    </source>
</evidence>
<dbReference type="Pfam" id="PF00289">
    <property type="entry name" value="Biotin_carb_N"/>
    <property type="match status" value="1"/>
</dbReference>
<evidence type="ECO:0000256" key="1">
    <source>
        <dbReference type="ARBA" id="ARBA00001953"/>
    </source>
</evidence>
<evidence type="ECO:0000256" key="4">
    <source>
        <dbReference type="ARBA" id="ARBA00022741"/>
    </source>
</evidence>
<evidence type="ECO:0000256" key="7">
    <source>
        <dbReference type="ARBA" id="ARBA00023128"/>
    </source>
</evidence>
<dbReference type="InterPro" id="IPR050856">
    <property type="entry name" value="Biotin_carboxylase_complex"/>
</dbReference>
<dbReference type="InterPro" id="IPR005481">
    <property type="entry name" value="BC-like_N"/>
</dbReference>
<dbReference type="InterPro" id="IPR011053">
    <property type="entry name" value="Single_hybrid_motif"/>
</dbReference>
<accession>A0A7S0H7X1</accession>
<dbReference type="InterPro" id="IPR016185">
    <property type="entry name" value="PreATP-grasp_dom_sf"/>
</dbReference>
<dbReference type="FunFam" id="3.40.50.20:FF:000010">
    <property type="entry name" value="Propionyl-CoA carboxylase subunit alpha"/>
    <property type="match status" value="1"/>
</dbReference>
<name>A0A7S0H7X1_9EUKA</name>
<dbReference type="EMBL" id="HBEM01029411">
    <property type="protein sequence ID" value="CAD8461088.1"/>
    <property type="molecule type" value="Transcribed_RNA"/>
</dbReference>
<dbReference type="SUPFAM" id="SSF52440">
    <property type="entry name" value="PreATP-grasp domain"/>
    <property type="match status" value="1"/>
</dbReference>
<proteinExistence type="predicted"/>
<comment type="cofactor">
    <cofactor evidence="1">
        <name>biotin</name>
        <dbReference type="ChEBI" id="CHEBI:57586"/>
    </cofactor>
</comment>
<dbReference type="PROSITE" id="PS00866">
    <property type="entry name" value="CPSASE_1"/>
    <property type="match status" value="1"/>
</dbReference>
<comment type="subcellular location">
    <subcellularLocation>
        <location evidence="2">Mitochondrion matrix</location>
    </subcellularLocation>
</comment>
<dbReference type="InterPro" id="IPR013815">
    <property type="entry name" value="ATP_grasp_subdomain_1"/>
</dbReference>
<dbReference type="PROSITE" id="PS00188">
    <property type="entry name" value="BIOTIN"/>
    <property type="match status" value="1"/>
</dbReference>
<dbReference type="AlphaFoldDB" id="A0A7S0H7X1"/>
<dbReference type="Gene3D" id="3.30.470.20">
    <property type="entry name" value="ATP-grasp fold, B domain"/>
    <property type="match status" value="1"/>
</dbReference>
<dbReference type="InterPro" id="IPR011761">
    <property type="entry name" value="ATP-grasp"/>
</dbReference>
<dbReference type="GO" id="GO:0005524">
    <property type="term" value="F:ATP binding"/>
    <property type="evidence" value="ECO:0007669"/>
    <property type="project" value="UniProtKB-UniRule"/>
</dbReference>
<feature type="domain" description="Biotin carboxylation" evidence="12">
    <location>
        <begin position="25"/>
        <end position="470"/>
    </location>
</feature>
<keyword evidence="5 9" id="KW-0067">ATP-binding</keyword>
<dbReference type="InterPro" id="IPR011764">
    <property type="entry name" value="Biotin_carboxylation_dom"/>
</dbReference>
<dbReference type="FunFam" id="3.30.1490.20:FF:000003">
    <property type="entry name" value="acetyl-CoA carboxylase isoform X1"/>
    <property type="match status" value="1"/>
</dbReference>
<dbReference type="PROSITE" id="PS50968">
    <property type="entry name" value="BIOTINYL_LIPOYL"/>
    <property type="match status" value="1"/>
</dbReference>
<dbReference type="GO" id="GO:0004658">
    <property type="term" value="F:propionyl-CoA carboxylase activity"/>
    <property type="evidence" value="ECO:0007669"/>
    <property type="project" value="TreeGrafter"/>
</dbReference>
<dbReference type="SUPFAM" id="SSF51230">
    <property type="entry name" value="Single hybrid motif"/>
    <property type="match status" value="1"/>
</dbReference>
<evidence type="ECO:0000256" key="6">
    <source>
        <dbReference type="ARBA" id="ARBA00022946"/>
    </source>
</evidence>
<keyword evidence="8" id="KW-0092">Biotin</keyword>
<dbReference type="PANTHER" id="PTHR18866">
    <property type="entry name" value="CARBOXYLASE:PYRUVATE/ACETYL-COA/PROPIONYL-COA CARBOXYLASE"/>
    <property type="match status" value="1"/>
</dbReference>
<dbReference type="FunFam" id="3.30.470.20:FF:000028">
    <property type="entry name" value="Methylcrotonoyl-CoA carboxylase subunit alpha, mitochondrial"/>
    <property type="match status" value="1"/>
</dbReference>
<evidence type="ECO:0000259" key="11">
    <source>
        <dbReference type="PROSITE" id="PS50975"/>
    </source>
</evidence>
<keyword evidence="6" id="KW-0809">Transit peptide</keyword>
<dbReference type="GO" id="GO:0046872">
    <property type="term" value="F:metal ion binding"/>
    <property type="evidence" value="ECO:0007669"/>
    <property type="project" value="InterPro"/>
</dbReference>
<dbReference type="InterPro" id="IPR011054">
    <property type="entry name" value="Rudment_hybrid_motif"/>
</dbReference>
<dbReference type="InterPro" id="IPR005479">
    <property type="entry name" value="CPAse_ATP-bd"/>
</dbReference>
<dbReference type="Gene3D" id="3.30.1490.20">
    <property type="entry name" value="ATP-grasp fold, A domain"/>
    <property type="match status" value="1"/>
</dbReference>
<dbReference type="GO" id="GO:0005759">
    <property type="term" value="C:mitochondrial matrix"/>
    <property type="evidence" value="ECO:0007669"/>
    <property type="project" value="UniProtKB-SubCell"/>
</dbReference>
<dbReference type="Pfam" id="PF00364">
    <property type="entry name" value="Biotin_lipoyl"/>
    <property type="match status" value="1"/>
</dbReference>
<feature type="domain" description="Lipoyl-binding" evidence="10">
    <location>
        <begin position="637"/>
        <end position="712"/>
    </location>
</feature>
<dbReference type="CDD" id="cd06850">
    <property type="entry name" value="biotinyl_domain"/>
    <property type="match status" value="1"/>
</dbReference>
<dbReference type="InterPro" id="IPR001882">
    <property type="entry name" value="Biotin_BS"/>
</dbReference>
<evidence type="ECO:0000256" key="8">
    <source>
        <dbReference type="ARBA" id="ARBA00023267"/>
    </source>
</evidence>
<dbReference type="PANTHER" id="PTHR18866:SF33">
    <property type="entry name" value="METHYLCROTONOYL-COA CARBOXYLASE SUBUNIT ALPHA, MITOCHONDRIAL-RELATED"/>
    <property type="match status" value="1"/>
</dbReference>
<feature type="domain" description="ATP-grasp" evidence="11">
    <location>
        <begin position="144"/>
        <end position="341"/>
    </location>
</feature>
<evidence type="ECO:0000256" key="5">
    <source>
        <dbReference type="ARBA" id="ARBA00022840"/>
    </source>
</evidence>
<organism evidence="13">
    <name type="scientific">Amorphochlora amoebiformis</name>
    <dbReference type="NCBI Taxonomy" id="1561963"/>
    <lineage>
        <taxon>Eukaryota</taxon>
        <taxon>Sar</taxon>
        <taxon>Rhizaria</taxon>
        <taxon>Cercozoa</taxon>
        <taxon>Chlorarachniophyceae</taxon>
        <taxon>Amorphochlora</taxon>
    </lineage>
</organism>
<dbReference type="Gene3D" id="3.40.50.20">
    <property type="match status" value="1"/>
</dbReference>
<evidence type="ECO:0000256" key="3">
    <source>
        <dbReference type="ARBA" id="ARBA00022598"/>
    </source>
</evidence>
<dbReference type="PROSITE" id="PS50979">
    <property type="entry name" value="BC"/>
    <property type="match status" value="1"/>
</dbReference>
<dbReference type="PROSITE" id="PS50975">
    <property type="entry name" value="ATP_GRASP"/>
    <property type="match status" value="1"/>
</dbReference>
<keyword evidence="7" id="KW-0496">Mitochondrion</keyword>
<reference evidence="13" key="1">
    <citation type="submission" date="2021-01" db="EMBL/GenBank/DDBJ databases">
        <authorList>
            <person name="Corre E."/>
            <person name="Pelletier E."/>
            <person name="Niang G."/>
            <person name="Scheremetjew M."/>
            <person name="Finn R."/>
            <person name="Kale V."/>
            <person name="Holt S."/>
            <person name="Cochrane G."/>
            <person name="Meng A."/>
            <person name="Brown T."/>
            <person name="Cohen L."/>
        </authorList>
    </citation>
    <scope>NUCLEOTIDE SEQUENCE</scope>
    <source>
        <strain evidence="13">CCMP2058</strain>
    </source>
</reference>
<evidence type="ECO:0000259" key="12">
    <source>
        <dbReference type="PROSITE" id="PS50979"/>
    </source>
</evidence>
<dbReference type="FunFam" id="2.40.50.100:FF:000003">
    <property type="entry name" value="Acetyl-CoA carboxylase biotin carboxyl carrier protein"/>
    <property type="match status" value="1"/>
</dbReference>
<dbReference type="PROSITE" id="PS00867">
    <property type="entry name" value="CPSASE_2"/>
    <property type="match status" value="1"/>
</dbReference>
<dbReference type="InterPro" id="IPR005482">
    <property type="entry name" value="Biotin_COase_C"/>
</dbReference>
<dbReference type="Pfam" id="PF02785">
    <property type="entry name" value="Biotin_carb_C"/>
    <property type="match status" value="1"/>
</dbReference>
<dbReference type="InterPro" id="IPR000089">
    <property type="entry name" value="Biotin_lipoyl"/>
</dbReference>
<dbReference type="Gene3D" id="2.40.50.100">
    <property type="match status" value="1"/>
</dbReference>
<dbReference type="Pfam" id="PF02786">
    <property type="entry name" value="CPSase_L_D2"/>
    <property type="match status" value="1"/>
</dbReference>
<dbReference type="SUPFAM" id="SSF51246">
    <property type="entry name" value="Rudiment single hybrid motif"/>
    <property type="match status" value="1"/>
</dbReference>
<keyword evidence="4 9" id="KW-0547">Nucleotide-binding</keyword>
<evidence type="ECO:0008006" key="14">
    <source>
        <dbReference type="Google" id="ProtNLM"/>
    </source>
</evidence>
<evidence type="ECO:0000256" key="2">
    <source>
        <dbReference type="ARBA" id="ARBA00004305"/>
    </source>
</evidence>
<protein>
    <recommendedName>
        <fullName evidence="14">Propionyl-CoA carboxylase alpha chain, mitochondrial</fullName>
    </recommendedName>
</protein>
<evidence type="ECO:0000313" key="13">
    <source>
        <dbReference type="EMBL" id="CAD8461088.1"/>
    </source>
</evidence>